<proteinExistence type="predicted"/>
<dbReference type="GeneID" id="36834934"/>
<organism evidence="1 2">
    <name type="scientific">Metallosphaera hakonensis JCM 8857 = DSM 7519</name>
    <dbReference type="NCBI Taxonomy" id="1293036"/>
    <lineage>
        <taxon>Archaea</taxon>
        <taxon>Thermoproteota</taxon>
        <taxon>Thermoprotei</taxon>
        <taxon>Sulfolobales</taxon>
        <taxon>Sulfolobaceae</taxon>
        <taxon>Metallosphaera</taxon>
    </lineage>
</organism>
<gene>
    <name evidence="1" type="ORF">DFR87_06290</name>
</gene>
<sequence length="161" mass="17820">MISGLPCKEDAIELLNRSGKKILGLGDVECPQRIKNFKGILGEIDSVTAMKYMERNGLLVNRELDLSVDFSTPFVIAHEPPFGVGTGYILDISIGSRGLRAKVLSNLFRINTLFHGHSEIQIEVNFHGVKIVSIGLGSNKQLVEYRGEGKYSFISLDELVR</sequence>
<dbReference type="STRING" id="1293036.GCA_001315825_02845"/>
<protein>
    <recommendedName>
        <fullName evidence="3">Metallophosphoesterase TT1561-like domain-containing protein</fullName>
    </recommendedName>
</protein>
<reference evidence="1" key="1">
    <citation type="submission" date="2018-05" db="EMBL/GenBank/DDBJ databases">
        <title>Complete Genome Sequences of Extremely Thermoacidophilic, Metal-Mobilizing Type-Strain Members of the Archaeal Family Sulfolobaceae: Acidianus brierleyi DSM-1651T, Acidianus sulfidivorans DSM-18786T, Metallosphaera hakonensis DSM-7519T, and Metallosphaera prunae DSM-10039T.</title>
        <authorList>
            <person name="Counts J.A."/>
            <person name="Kelly R.M."/>
        </authorList>
    </citation>
    <scope>NUCLEOTIDE SEQUENCE [LARGE SCALE GENOMIC DNA]</scope>
    <source>
        <strain evidence="1">HO1-1</strain>
    </source>
</reference>
<dbReference type="EMBL" id="CP029287">
    <property type="protein sequence ID" value="AWR99377.1"/>
    <property type="molecule type" value="Genomic_DNA"/>
</dbReference>
<evidence type="ECO:0000313" key="2">
    <source>
        <dbReference type="Proteomes" id="UP000247586"/>
    </source>
</evidence>
<accession>A0A2U9ITX7</accession>
<dbReference type="RefSeq" id="WP_054837333.1">
    <property type="nucleotide sequence ID" value="NZ_BBBA01000044.1"/>
</dbReference>
<dbReference type="AlphaFoldDB" id="A0A2U9ITX7"/>
<evidence type="ECO:0000313" key="1">
    <source>
        <dbReference type="EMBL" id="AWR99377.1"/>
    </source>
</evidence>
<evidence type="ECO:0008006" key="3">
    <source>
        <dbReference type="Google" id="ProtNLM"/>
    </source>
</evidence>
<name>A0A2U9ITX7_9CREN</name>
<keyword evidence="2" id="KW-1185">Reference proteome</keyword>
<dbReference type="OrthoDB" id="50367at2157"/>
<dbReference type="KEGG" id="mhk:DFR87_06290"/>
<dbReference type="Proteomes" id="UP000247586">
    <property type="component" value="Chromosome"/>
</dbReference>